<dbReference type="InterPro" id="IPR023393">
    <property type="entry name" value="START-like_dom_sf"/>
</dbReference>
<evidence type="ECO:0008006" key="3">
    <source>
        <dbReference type="Google" id="ProtNLM"/>
    </source>
</evidence>
<dbReference type="RefSeq" id="WP_095072843.1">
    <property type="nucleotide sequence ID" value="NZ_LT899436.1"/>
</dbReference>
<dbReference type="OrthoDB" id="191189at2"/>
<dbReference type="SUPFAM" id="SSF55961">
    <property type="entry name" value="Bet v1-like"/>
    <property type="match status" value="1"/>
</dbReference>
<reference evidence="1 2" key="1">
    <citation type="submission" date="2017-07" db="EMBL/GenBank/DDBJ databases">
        <authorList>
            <person name="Sun Z.S."/>
            <person name="Albrecht U."/>
            <person name="Echele G."/>
            <person name="Lee C.C."/>
        </authorList>
    </citation>
    <scope>NUCLEOTIDE SEQUENCE [LARGE SCALE GENOMIC DNA]</scope>
    <source>
        <strain evidence="2">type strain: KCTC 22618</strain>
    </source>
</reference>
<gene>
    <name evidence="1" type="ORF">TJEJU_2682</name>
</gene>
<proteinExistence type="predicted"/>
<sequence length="142" mass="16208">MNTEIVTSININATPEKIWKTLLDFDAYPQWNPFISSISGVAEIGNTLEVQIESMKFKPVVLESIPSTELRWIGKLLFKGLFDGEHRFFLKDNKDGSTTFTQSEKFKGVLVPLFSKKINTEIKNGFINMNKSLKNTVEELNF</sequence>
<organism evidence="1 2">
    <name type="scientific">Tenacibaculum jejuense</name>
    <dbReference type="NCBI Taxonomy" id="584609"/>
    <lineage>
        <taxon>Bacteria</taxon>
        <taxon>Pseudomonadati</taxon>
        <taxon>Bacteroidota</taxon>
        <taxon>Flavobacteriia</taxon>
        <taxon>Flavobacteriales</taxon>
        <taxon>Flavobacteriaceae</taxon>
        <taxon>Tenacibaculum</taxon>
    </lineage>
</organism>
<dbReference type="AlphaFoldDB" id="A0A238UB09"/>
<dbReference type="InterPro" id="IPR019587">
    <property type="entry name" value="Polyketide_cyclase/dehydratase"/>
</dbReference>
<evidence type="ECO:0000313" key="2">
    <source>
        <dbReference type="Proteomes" id="UP000215214"/>
    </source>
</evidence>
<dbReference type="Gene3D" id="3.30.530.20">
    <property type="match status" value="1"/>
</dbReference>
<dbReference type="Pfam" id="PF10604">
    <property type="entry name" value="Polyketide_cyc2"/>
    <property type="match status" value="1"/>
</dbReference>
<dbReference type="CDD" id="cd07822">
    <property type="entry name" value="SRPBCC_4"/>
    <property type="match status" value="1"/>
</dbReference>
<accession>A0A238UB09</accession>
<dbReference type="EMBL" id="LT899436">
    <property type="protein sequence ID" value="SNR16361.1"/>
    <property type="molecule type" value="Genomic_DNA"/>
</dbReference>
<keyword evidence="2" id="KW-1185">Reference proteome</keyword>
<dbReference type="PANTHER" id="PTHR36166:SF1">
    <property type="entry name" value="SRPBCC DOMAIN-CONTAINING PROTEIN"/>
    <property type="match status" value="1"/>
</dbReference>
<dbReference type="PANTHER" id="PTHR36166">
    <property type="entry name" value="CHROMOSOME 9, WHOLE GENOME SHOTGUN SEQUENCE"/>
    <property type="match status" value="1"/>
</dbReference>
<protein>
    <recommendedName>
        <fullName evidence="3">Polyketide cyclase/dehydrase</fullName>
    </recommendedName>
</protein>
<name>A0A238UB09_9FLAO</name>
<dbReference type="Proteomes" id="UP000215214">
    <property type="component" value="Chromosome TJEJU"/>
</dbReference>
<dbReference type="KEGG" id="tje:TJEJU_2682"/>
<evidence type="ECO:0000313" key="1">
    <source>
        <dbReference type="EMBL" id="SNR16361.1"/>
    </source>
</evidence>